<dbReference type="Pfam" id="PF12728">
    <property type="entry name" value="HTH_17"/>
    <property type="match status" value="1"/>
</dbReference>
<sequence length="58" mass="6557">MDRYMSVREVTLALGLSKSTVYQLCKADVLPYTRVGASIRFKEADIIQFMEANKQGGR</sequence>
<evidence type="ECO:0000313" key="3">
    <source>
        <dbReference type="Proteomes" id="UP000609323"/>
    </source>
</evidence>
<feature type="domain" description="Helix-turn-helix" evidence="1">
    <location>
        <begin position="4"/>
        <end position="53"/>
    </location>
</feature>
<evidence type="ECO:0000313" key="2">
    <source>
        <dbReference type="EMBL" id="GGA37843.1"/>
    </source>
</evidence>
<protein>
    <recommendedName>
        <fullName evidence="1">Helix-turn-helix domain-containing protein</fullName>
    </recommendedName>
</protein>
<name>A0ABQ1G6Q7_9BACL</name>
<dbReference type="EMBL" id="BMHF01000007">
    <property type="protein sequence ID" value="GGA37843.1"/>
    <property type="molecule type" value="Genomic_DNA"/>
</dbReference>
<dbReference type="InterPro" id="IPR009061">
    <property type="entry name" value="DNA-bd_dom_put_sf"/>
</dbReference>
<dbReference type="SUPFAM" id="SSF46955">
    <property type="entry name" value="Putative DNA-binding domain"/>
    <property type="match status" value="1"/>
</dbReference>
<dbReference type="Proteomes" id="UP000609323">
    <property type="component" value="Unassembled WGS sequence"/>
</dbReference>
<dbReference type="InterPro" id="IPR041657">
    <property type="entry name" value="HTH_17"/>
</dbReference>
<gene>
    <name evidence="2" type="ORF">GCM10010917_23840</name>
</gene>
<evidence type="ECO:0000259" key="1">
    <source>
        <dbReference type="Pfam" id="PF12728"/>
    </source>
</evidence>
<organism evidence="2 3">
    <name type="scientific">Paenibacillus physcomitrellae</name>
    <dbReference type="NCBI Taxonomy" id="1619311"/>
    <lineage>
        <taxon>Bacteria</taxon>
        <taxon>Bacillati</taxon>
        <taxon>Bacillota</taxon>
        <taxon>Bacilli</taxon>
        <taxon>Bacillales</taxon>
        <taxon>Paenibacillaceae</taxon>
        <taxon>Paenibacillus</taxon>
    </lineage>
</organism>
<dbReference type="InterPro" id="IPR010093">
    <property type="entry name" value="SinI_DNA-bd"/>
</dbReference>
<accession>A0ABQ1G6Q7</accession>
<proteinExistence type="predicted"/>
<reference evidence="3" key="1">
    <citation type="journal article" date="2019" name="Int. J. Syst. Evol. Microbiol.">
        <title>The Global Catalogue of Microorganisms (GCM) 10K type strain sequencing project: providing services to taxonomists for standard genome sequencing and annotation.</title>
        <authorList>
            <consortium name="The Broad Institute Genomics Platform"/>
            <consortium name="The Broad Institute Genome Sequencing Center for Infectious Disease"/>
            <person name="Wu L."/>
            <person name="Ma J."/>
        </authorList>
    </citation>
    <scope>NUCLEOTIDE SEQUENCE [LARGE SCALE GENOMIC DNA]</scope>
    <source>
        <strain evidence="3">CGMCC 1.15044</strain>
    </source>
</reference>
<dbReference type="NCBIfam" id="TIGR01764">
    <property type="entry name" value="excise"/>
    <property type="match status" value="1"/>
</dbReference>
<comment type="caution">
    <text evidence="2">The sequence shown here is derived from an EMBL/GenBank/DDBJ whole genome shotgun (WGS) entry which is preliminary data.</text>
</comment>
<keyword evidence="3" id="KW-1185">Reference proteome</keyword>